<evidence type="ECO:0000313" key="1">
    <source>
        <dbReference type="EMBL" id="KAK0509317.1"/>
    </source>
</evidence>
<keyword evidence="2" id="KW-1185">Reference proteome</keyword>
<dbReference type="Proteomes" id="UP001166286">
    <property type="component" value="Unassembled WGS sequence"/>
</dbReference>
<accession>A0AA39QU63</accession>
<comment type="caution">
    <text evidence="1">The sequence shown here is derived from an EMBL/GenBank/DDBJ whole genome shotgun (WGS) entry which is preliminary data.</text>
</comment>
<name>A0AA39QU63_9LECA</name>
<sequence>MRRSARLATVAQNRPHPASLMDLPNELQLAIAANLDFPAYLCLKYANSHFDRLIKPLTLAQLRKAELTLEAMKSRVVACSACLRLRKHLEFSDKMRKSVDTDRRVCIDCSVLRADNTIGHVITWADLRHVICTHCDEFKEMSHRKVFGICYQCWEDSASNEESRYRAWEDRYDFQQLNLDGSLKHHHALVCRGCYRDLDKCPSVQACLCRIDRTTLCRKCLVITSGCCPQSYYGDPLKYAMS</sequence>
<evidence type="ECO:0000313" key="2">
    <source>
        <dbReference type="Proteomes" id="UP001166286"/>
    </source>
</evidence>
<dbReference type="AlphaFoldDB" id="A0AA39QU63"/>
<organism evidence="1 2">
    <name type="scientific">Cladonia borealis</name>
    <dbReference type="NCBI Taxonomy" id="184061"/>
    <lineage>
        <taxon>Eukaryota</taxon>
        <taxon>Fungi</taxon>
        <taxon>Dikarya</taxon>
        <taxon>Ascomycota</taxon>
        <taxon>Pezizomycotina</taxon>
        <taxon>Lecanoromycetes</taxon>
        <taxon>OSLEUM clade</taxon>
        <taxon>Lecanoromycetidae</taxon>
        <taxon>Lecanorales</taxon>
        <taxon>Lecanorineae</taxon>
        <taxon>Cladoniaceae</taxon>
        <taxon>Cladonia</taxon>
    </lineage>
</organism>
<evidence type="ECO:0008006" key="3">
    <source>
        <dbReference type="Google" id="ProtNLM"/>
    </source>
</evidence>
<dbReference type="EMBL" id="JAFEKC020000019">
    <property type="protein sequence ID" value="KAK0509317.1"/>
    <property type="molecule type" value="Genomic_DNA"/>
</dbReference>
<gene>
    <name evidence="1" type="ORF">JMJ35_008688</name>
</gene>
<protein>
    <recommendedName>
        <fullName evidence="3">F-box domain-containing protein</fullName>
    </recommendedName>
</protein>
<reference evidence="1" key="1">
    <citation type="submission" date="2023-03" db="EMBL/GenBank/DDBJ databases">
        <title>Complete genome of Cladonia borealis.</title>
        <authorList>
            <person name="Park H."/>
        </authorList>
    </citation>
    <scope>NUCLEOTIDE SEQUENCE</scope>
    <source>
        <strain evidence="1">ANT050790</strain>
    </source>
</reference>
<proteinExistence type="predicted"/>